<dbReference type="InterPro" id="IPR020534">
    <property type="entry name" value="Uncharacterised_YqxA"/>
</dbReference>
<protein>
    <submittedName>
        <fullName evidence="1">YqxA family protein</fullName>
    </submittedName>
</protein>
<evidence type="ECO:0000313" key="2">
    <source>
        <dbReference type="Proteomes" id="UP001518925"/>
    </source>
</evidence>
<dbReference type="RefSeq" id="WP_204204633.1">
    <property type="nucleotide sequence ID" value="NZ_JAFELM010000042.1"/>
</dbReference>
<accession>A0ABS2DL88</accession>
<organism evidence="1 2">
    <name type="scientific">Bacillus suaedaesalsae</name>
    <dbReference type="NCBI Taxonomy" id="2810349"/>
    <lineage>
        <taxon>Bacteria</taxon>
        <taxon>Bacillati</taxon>
        <taxon>Bacillota</taxon>
        <taxon>Bacilli</taxon>
        <taxon>Bacillales</taxon>
        <taxon>Bacillaceae</taxon>
        <taxon>Bacillus</taxon>
    </lineage>
</organism>
<dbReference type="Pfam" id="PF12438">
    <property type="entry name" value="DUF3679"/>
    <property type="match status" value="1"/>
</dbReference>
<keyword evidence="2" id="KW-1185">Reference proteome</keyword>
<gene>
    <name evidence="1" type="ORF">JR050_16370</name>
</gene>
<dbReference type="EMBL" id="JAFELM010000042">
    <property type="protein sequence ID" value="MBM6619238.1"/>
    <property type="molecule type" value="Genomic_DNA"/>
</dbReference>
<name>A0ABS2DL88_9BACI</name>
<evidence type="ECO:0000313" key="1">
    <source>
        <dbReference type="EMBL" id="MBM6619238.1"/>
    </source>
</evidence>
<proteinExistence type="predicted"/>
<comment type="caution">
    <text evidence="1">The sequence shown here is derived from an EMBL/GenBank/DDBJ whole genome shotgun (WGS) entry which is preliminary data.</text>
</comment>
<dbReference type="Proteomes" id="UP001518925">
    <property type="component" value="Unassembled WGS sequence"/>
</dbReference>
<reference evidence="1 2" key="1">
    <citation type="submission" date="2021-02" db="EMBL/GenBank/DDBJ databases">
        <title>Bacillus sp. RD4P76, an endophyte from a halophyte.</title>
        <authorList>
            <person name="Sun J.-Q."/>
        </authorList>
    </citation>
    <scope>NUCLEOTIDE SEQUENCE [LARGE SCALE GENOMIC DNA]</scope>
    <source>
        <strain evidence="1 2">RD4P76</strain>
    </source>
</reference>
<sequence>MIKFTLKFSLLITFAAICILVGMQIANNGIREMKGYDDPEFKGAFHITEGHEGELEAALLGEKVTSHDIRIKQEKLEQLEAFNFFSSLGSKFADATASLFQKLIDVLSS</sequence>